<keyword evidence="2" id="KW-1185">Reference proteome</keyword>
<reference evidence="2" key="1">
    <citation type="journal article" date="2013" name="Science">
        <title>The Amborella genome and the evolution of flowering plants.</title>
        <authorList>
            <consortium name="Amborella Genome Project"/>
        </authorList>
    </citation>
    <scope>NUCLEOTIDE SEQUENCE [LARGE SCALE GENOMIC DNA]</scope>
</reference>
<dbReference type="EMBL" id="KI392062">
    <property type="protein sequence ID" value="ERN19869.1"/>
    <property type="molecule type" value="Genomic_DNA"/>
</dbReference>
<evidence type="ECO:0000313" key="1">
    <source>
        <dbReference type="EMBL" id="ERN19869.1"/>
    </source>
</evidence>
<organism evidence="1 2">
    <name type="scientific">Amborella trichopoda</name>
    <dbReference type="NCBI Taxonomy" id="13333"/>
    <lineage>
        <taxon>Eukaryota</taxon>
        <taxon>Viridiplantae</taxon>
        <taxon>Streptophyta</taxon>
        <taxon>Embryophyta</taxon>
        <taxon>Tracheophyta</taxon>
        <taxon>Spermatophyta</taxon>
        <taxon>Magnoliopsida</taxon>
        <taxon>Amborellales</taxon>
        <taxon>Amborellaceae</taxon>
        <taxon>Amborella</taxon>
    </lineage>
</organism>
<evidence type="ECO:0000313" key="2">
    <source>
        <dbReference type="Proteomes" id="UP000017836"/>
    </source>
</evidence>
<sequence length="87" mass="9703">MVILPDAVMIQILAALPVKSADSRRCRNHGKACYPNATLPLCNTLSLPVFCSLSPRPFRWPGNVLMQVPRTFTILIPIREQCLSIKV</sequence>
<dbReference type="Proteomes" id="UP000017836">
    <property type="component" value="Unassembled WGS sequence"/>
</dbReference>
<protein>
    <submittedName>
        <fullName evidence="1">Uncharacterized protein</fullName>
    </submittedName>
</protein>
<gene>
    <name evidence="1" type="ORF">AMTR_s00071p00031960</name>
</gene>
<dbReference type="HOGENOM" id="CLU_2486352_0_0_1"/>
<dbReference type="AlphaFoldDB" id="U5DBF9"/>
<proteinExistence type="predicted"/>
<dbReference type="Gramene" id="ERN19869">
    <property type="protein sequence ID" value="ERN19869"/>
    <property type="gene ID" value="AMTR_s00071p00031960"/>
</dbReference>
<name>U5DBF9_AMBTC</name>
<accession>U5DBF9</accession>